<evidence type="ECO:0000256" key="4">
    <source>
        <dbReference type="ARBA" id="ARBA00023136"/>
    </source>
</evidence>
<proteinExistence type="predicted"/>
<evidence type="ECO:0000256" key="5">
    <source>
        <dbReference type="SAM" id="Phobius"/>
    </source>
</evidence>
<evidence type="ECO:0000256" key="3">
    <source>
        <dbReference type="ARBA" id="ARBA00022989"/>
    </source>
</evidence>
<evidence type="ECO:0000259" key="6">
    <source>
        <dbReference type="PROSITE" id="PS50850"/>
    </source>
</evidence>
<feature type="transmembrane region" description="Helical" evidence="5">
    <location>
        <begin position="44"/>
        <end position="63"/>
    </location>
</feature>
<sequence length="170" mass="18751">MFSSAGLSPPIARYCTLALGIVYFVSTCSAAYLIERLGRRRLSIFQLSSITVVLGLVSVFAWFQQTNQAFWLAYTMIALFVVYMSVYGIGSPIPWMITGEIFPTNFRPMAVTVTVFVSFANAFIVSLGYLPLKQAVGVSISYLPFIVISGISSALVYFLLPETKIEQALQ</sequence>
<dbReference type="GO" id="GO:0015149">
    <property type="term" value="F:hexose transmembrane transporter activity"/>
    <property type="evidence" value="ECO:0007669"/>
    <property type="project" value="TreeGrafter"/>
</dbReference>
<name>A0A915E420_9BILA</name>
<feature type="transmembrane region" description="Helical" evidence="5">
    <location>
        <begin position="69"/>
        <end position="89"/>
    </location>
</feature>
<reference evidence="8" key="1">
    <citation type="submission" date="2022-11" db="UniProtKB">
        <authorList>
            <consortium name="WormBaseParasite"/>
        </authorList>
    </citation>
    <scope>IDENTIFICATION</scope>
</reference>
<protein>
    <submittedName>
        <fullName evidence="8">Major facilitator superfamily (MFS) profile domain-containing protein</fullName>
    </submittedName>
</protein>
<evidence type="ECO:0000313" key="8">
    <source>
        <dbReference type="WBParaSite" id="jg26479"/>
    </source>
</evidence>
<feature type="transmembrane region" description="Helical" evidence="5">
    <location>
        <begin position="12"/>
        <end position="32"/>
    </location>
</feature>
<keyword evidence="2 5" id="KW-0812">Transmembrane</keyword>
<dbReference type="SUPFAM" id="SSF103473">
    <property type="entry name" value="MFS general substrate transporter"/>
    <property type="match status" value="1"/>
</dbReference>
<evidence type="ECO:0000256" key="2">
    <source>
        <dbReference type="ARBA" id="ARBA00022692"/>
    </source>
</evidence>
<dbReference type="AlphaFoldDB" id="A0A915E420"/>
<evidence type="ECO:0000313" key="7">
    <source>
        <dbReference type="Proteomes" id="UP000887574"/>
    </source>
</evidence>
<dbReference type="PANTHER" id="PTHR23503:SF121">
    <property type="entry name" value="MAJOR FACILITATOR SUPERFAMILY (MFS) PROFILE DOMAIN-CONTAINING PROTEIN"/>
    <property type="match status" value="1"/>
</dbReference>
<feature type="transmembrane region" description="Helical" evidence="5">
    <location>
        <begin position="142"/>
        <end position="160"/>
    </location>
</feature>
<dbReference type="Proteomes" id="UP000887574">
    <property type="component" value="Unplaced"/>
</dbReference>
<accession>A0A915E420</accession>
<dbReference type="InterPro" id="IPR020846">
    <property type="entry name" value="MFS_dom"/>
</dbReference>
<dbReference type="PROSITE" id="PS50850">
    <property type="entry name" value="MFS"/>
    <property type="match status" value="1"/>
</dbReference>
<keyword evidence="3 5" id="KW-1133">Transmembrane helix</keyword>
<keyword evidence="4 5" id="KW-0472">Membrane</keyword>
<dbReference type="PANTHER" id="PTHR23503">
    <property type="entry name" value="SOLUTE CARRIER FAMILY 2"/>
    <property type="match status" value="1"/>
</dbReference>
<feature type="transmembrane region" description="Helical" evidence="5">
    <location>
        <begin position="110"/>
        <end position="130"/>
    </location>
</feature>
<dbReference type="Pfam" id="PF00083">
    <property type="entry name" value="Sugar_tr"/>
    <property type="match status" value="1"/>
</dbReference>
<dbReference type="GO" id="GO:0016020">
    <property type="term" value="C:membrane"/>
    <property type="evidence" value="ECO:0007669"/>
    <property type="project" value="UniProtKB-SubCell"/>
</dbReference>
<organism evidence="7 8">
    <name type="scientific">Ditylenchus dipsaci</name>
    <dbReference type="NCBI Taxonomy" id="166011"/>
    <lineage>
        <taxon>Eukaryota</taxon>
        <taxon>Metazoa</taxon>
        <taxon>Ecdysozoa</taxon>
        <taxon>Nematoda</taxon>
        <taxon>Chromadorea</taxon>
        <taxon>Rhabditida</taxon>
        <taxon>Tylenchina</taxon>
        <taxon>Tylenchomorpha</taxon>
        <taxon>Sphaerularioidea</taxon>
        <taxon>Anguinidae</taxon>
        <taxon>Anguininae</taxon>
        <taxon>Ditylenchus</taxon>
    </lineage>
</organism>
<comment type="subcellular location">
    <subcellularLocation>
        <location evidence="1">Membrane</location>
        <topology evidence="1">Multi-pass membrane protein</topology>
    </subcellularLocation>
</comment>
<dbReference type="InterPro" id="IPR005828">
    <property type="entry name" value="MFS_sugar_transport-like"/>
</dbReference>
<keyword evidence="7" id="KW-1185">Reference proteome</keyword>
<dbReference type="WBParaSite" id="jg26479">
    <property type="protein sequence ID" value="jg26479"/>
    <property type="gene ID" value="jg26479"/>
</dbReference>
<dbReference type="InterPro" id="IPR036259">
    <property type="entry name" value="MFS_trans_sf"/>
</dbReference>
<dbReference type="InterPro" id="IPR045263">
    <property type="entry name" value="GLUT"/>
</dbReference>
<dbReference type="Gene3D" id="1.20.1250.20">
    <property type="entry name" value="MFS general substrate transporter like domains"/>
    <property type="match status" value="1"/>
</dbReference>
<feature type="domain" description="Major facilitator superfamily (MFS) profile" evidence="6">
    <location>
        <begin position="1"/>
        <end position="164"/>
    </location>
</feature>
<evidence type="ECO:0000256" key="1">
    <source>
        <dbReference type="ARBA" id="ARBA00004141"/>
    </source>
</evidence>